<sequence length="319" mass="36197">MKCEIIRDLLPSYVDGLTSRESDRAIEEHLKGCRECREYMDEMKQEVQKPDVIQANKRAIKPFKKVKKFLWKAVGLTILICALVFGGITYYYGKSWNVKAGEVKLSKEYIGKMVTISFAPKDKNIRLYAETEPGDQNVITVRAARVNPLNKPIHRNAYCGYTFVDEETVLTSEGKKEQISNEDVLKIQYGDKTEELSLKELAEEACREKLASSKDVEMTYKKADNGIVAMEFQPKLQGLTLTAEKKGDYDIEIIEHYDETGNLPENRGVSCGYTFLDRNTILGADGEEVELTGQEVITVKYRDTTEEISIKELAEASDQ</sequence>
<dbReference type="RefSeq" id="WP_390409871.1">
    <property type="nucleotide sequence ID" value="NZ_BAABYW010000002.1"/>
</dbReference>
<proteinExistence type="inferred from homology"/>
<evidence type="ECO:0000256" key="2">
    <source>
        <dbReference type="ARBA" id="ARBA00024438"/>
    </source>
</evidence>
<dbReference type="EMBL" id="BAABYW010000002">
    <property type="protein sequence ID" value="GAA6411206.1"/>
    <property type="molecule type" value="Genomic_DNA"/>
</dbReference>
<evidence type="ECO:0000256" key="1">
    <source>
        <dbReference type="ARBA" id="ARBA00024353"/>
    </source>
</evidence>
<accession>A0ABQ0BIC0</accession>
<feature type="transmembrane region" description="Helical" evidence="3">
    <location>
        <begin position="69"/>
        <end position="92"/>
    </location>
</feature>
<comment type="caution">
    <text evidence="5">The sequence shown here is derived from an EMBL/GenBank/DDBJ whole genome shotgun (WGS) entry which is preliminary data.</text>
</comment>
<keyword evidence="3" id="KW-0472">Membrane</keyword>
<keyword evidence="3" id="KW-1133">Transmembrane helix</keyword>
<organism evidence="5 6">
    <name type="scientific">Blautia hominis</name>
    <dbReference type="NCBI Taxonomy" id="2025493"/>
    <lineage>
        <taxon>Bacteria</taxon>
        <taxon>Bacillati</taxon>
        <taxon>Bacillota</taxon>
        <taxon>Clostridia</taxon>
        <taxon>Lachnospirales</taxon>
        <taxon>Lachnospiraceae</taxon>
        <taxon>Blautia</taxon>
    </lineage>
</organism>
<keyword evidence="3" id="KW-0812">Transmembrane</keyword>
<evidence type="ECO:0000313" key="6">
    <source>
        <dbReference type="Proteomes" id="UP001600943"/>
    </source>
</evidence>
<comment type="similarity">
    <text evidence="1">Belongs to the zinc-associated anti-sigma factor (ZAS) superfamily. Anti-sigma-W factor family.</text>
</comment>
<evidence type="ECO:0000259" key="4">
    <source>
        <dbReference type="Pfam" id="PF13490"/>
    </source>
</evidence>
<reference evidence="5 6" key="1">
    <citation type="submission" date="2024-04" db="EMBL/GenBank/DDBJ databases">
        <title>Defined microbial consortia suppress multidrug-resistant proinflammatory Enterobacteriaceae via ecological control.</title>
        <authorList>
            <person name="Furuichi M."/>
            <person name="Kawaguchi T."/>
            <person name="Pust M."/>
            <person name="Yasuma K."/>
            <person name="Plichta D."/>
            <person name="Hasegawa N."/>
            <person name="Ohya T."/>
            <person name="Bhattarai S."/>
            <person name="Sasajima S."/>
            <person name="Aoto Y."/>
            <person name="Tuganbaev T."/>
            <person name="Yaginuma M."/>
            <person name="Ueda M."/>
            <person name="Okahashi N."/>
            <person name="Amafuji K."/>
            <person name="Kiridooshi Y."/>
            <person name="Sugita K."/>
            <person name="Strazar M."/>
            <person name="Skelly A."/>
            <person name="Suda W."/>
            <person name="Hattori M."/>
            <person name="Nakamoto N."/>
            <person name="Caballero S."/>
            <person name="Norman J."/>
            <person name="Olle B."/>
            <person name="Tanoue T."/>
            <person name="Arita M."/>
            <person name="Bucci V."/>
            <person name="Atarashi K."/>
            <person name="Xavier R."/>
            <person name="Honda K."/>
        </authorList>
    </citation>
    <scope>NUCLEOTIDE SEQUENCE [LARGE SCALE GENOMIC DNA]</scope>
    <source>
        <strain evidence="6">k04-0078-D8-1</strain>
    </source>
</reference>
<dbReference type="Proteomes" id="UP001600943">
    <property type="component" value="Unassembled WGS sequence"/>
</dbReference>
<keyword evidence="6" id="KW-1185">Reference proteome</keyword>
<dbReference type="InterPro" id="IPR041916">
    <property type="entry name" value="Anti_sigma_zinc_sf"/>
</dbReference>
<evidence type="ECO:0000256" key="3">
    <source>
        <dbReference type="SAM" id="Phobius"/>
    </source>
</evidence>
<evidence type="ECO:0000313" key="5">
    <source>
        <dbReference type="EMBL" id="GAA6411206.1"/>
    </source>
</evidence>
<name>A0ABQ0BIC0_9FIRM</name>
<gene>
    <name evidence="5" type="ORF">K040078D81_53230</name>
</gene>
<dbReference type="Pfam" id="PF13490">
    <property type="entry name" value="zf-HC2"/>
    <property type="match status" value="1"/>
</dbReference>
<feature type="domain" description="Putative zinc-finger" evidence="4">
    <location>
        <begin position="3"/>
        <end position="37"/>
    </location>
</feature>
<dbReference type="InterPro" id="IPR027383">
    <property type="entry name" value="Znf_put"/>
</dbReference>
<dbReference type="Gene3D" id="1.10.10.1320">
    <property type="entry name" value="Anti-sigma factor, zinc-finger domain"/>
    <property type="match status" value="1"/>
</dbReference>
<protein>
    <recommendedName>
        <fullName evidence="2">Anti-sigma-W factor RsiW</fullName>
    </recommendedName>
</protein>